<sequence length="161" mass="17750">MVNIELRKWTYGDAAEVLRAFQADDMRTQTSWPIVTLKDAEGWIAAWEGVGHAFAVMLDGRAVGNVAITNIDAHLNGWVSYWTAADRRGLGVATAATGLIAEWAFTERGLFRLVLNHWVGNTASCRVAVKAGFLAEGVERGRLLYDGVRHDVERHARLATD</sequence>
<name>A0ABN1R5Z8_9ACTN</name>
<keyword evidence="3" id="KW-1185">Reference proteome</keyword>
<accession>A0ABN1R5Z8</accession>
<evidence type="ECO:0000259" key="1">
    <source>
        <dbReference type="PROSITE" id="PS51186"/>
    </source>
</evidence>
<evidence type="ECO:0000313" key="3">
    <source>
        <dbReference type="Proteomes" id="UP001501578"/>
    </source>
</evidence>
<dbReference type="InterPro" id="IPR016181">
    <property type="entry name" value="Acyl_CoA_acyltransferase"/>
</dbReference>
<feature type="domain" description="N-acetyltransferase" evidence="1">
    <location>
        <begin position="4"/>
        <end position="151"/>
    </location>
</feature>
<dbReference type="SUPFAM" id="SSF55729">
    <property type="entry name" value="Acyl-CoA N-acyltransferases (Nat)"/>
    <property type="match status" value="1"/>
</dbReference>
<dbReference type="Gene3D" id="3.40.630.30">
    <property type="match status" value="1"/>
</dbReference>
<dbReference type="PANTHER" id="PTHR43441:SF10">
    <property type="entry name" value="ACETYLTRANSFERASE"/>
    <property type="match status" value="1"/>
</dbReference>
<gene>
    <name evidence="2" type="ORF">GCM10009560_74090</name>
</gene>
<dbReference type="EMBL" id="BAAAHQ010000054">
    <property type="protein sequence ID" value="GAA0952397.1"/>
    <property type="molecule type" value="Genomic_DNA"/>
</dbReference>
<comment type="caution">
    <text evidence="2">The sequence shown here is derived from an EMBL/GenBank/DDBJ whole genome shotgun (WGS) entry which is preliminary data.</text>
</comment>
<dbReference type="PROSITE" id="PS51186">
    <property type="entry name" value="GNAT"/>
    <property type="match status" value="1"/>
</dbReference>
<dbReference type="InterPro" id="IPR000182">
    <property type="entry name" value="GNAT_dom"/>
</dbReference>
<organism evidence="2 3">
    <name type="scientific">Nonomuraea longicatena</name>
    <dbReference type="NCBI Taxonomy" id="83682"/>
    <lineage>
        <taxon>Bacteria</taxon>
        <taxon>Bacillati</taxon>
        <taxon>Actinomycetota</taxon>
        <taxon>Actinomycetes</taxon>
        <taxon>Streptosporangiales</taxon>
        <taxon>Streptosporangiaceae</taxon>
        <taxon>Nonomuraea</taxon>
    </lineage>
</organism>
<reference evidence="2 3" key="1">
    <citation type="journal article" date="2019" name="Int. J. Syst. Evol. Microbiol.">
        <title>The Global Catalogue of Microorganisms (GCM) 10K type strain sequencing project: providing services to taxonomists for standard genome sequencing and annotation.</title>
        <authorList>
            <consortium name="The Broad Institute Genomics Platform"/>
            <consortium name="The Broad Institute Genome Sequencing Center for Infectious Disease"/>
            <person name="Wu L."/>
            <person name="Ma J."/>
        </authorList>
    </citation>
    <scope>NUCLEOTIDE SEQUENCE [LARGE SCALE GENOMIC DNA]</scope>
    <source>
        <strain evidence="2 3">JCM 11136</strain>
    </source>
</reference>
<dbReference type="Proteomes" id="UP001501578">
    <property type="component" value="Unassembled WGS sequence"/>
</dbReference>
<protein>
    <recommendedName>
        <fullName evidence="1">N-acetyltransferase domain-containing protein</fullName>
    </recommendedName>
</protein>
<dbReference type="Pfam" id="PF13302">
    <property type="entry name" value="Acetyltransf_3"/>
    <property type="match status" value="1"/>
</dbReference>
<evidence type="ECO:0000313" key="2">
    <source>
        <dbReference type="EMBL" id="GAA0952397.1"/>
    </source>
</evidence>
<dbReference type="PANTHER" id="PTHR43441">
    <property type="entry name" value="RIBOSOMAL-PROTEIN-SERINE ACETYLTRANSFERASE"/>
    <property type="match status" value="1"/>
</dbReference>
<dbReference type="InterPro" id="IPR051908">
    <property type="entry name" value="Ribosomal_N-acetyltransferase"/>
</dbReference>
<proteinExistence type="predicted"/>